<evidence type="ECO:0000259" key="9">
    <source>
        <dbReference type="Pfam" id="PF21158"/>
    </source>
</evidence>
<dbReference type="Proteomes" id="UP000494329">
    <property type="component" value="Unassembled WGS sequence"/>
</dbReference>
<feature type="domain" description="Flagellar hook-associated protein 1 D2-like" evidence="9">
    <location>
        <begin position="341"/>
        <end position="420"/>
    </location>
</feature>
<gene>
    <name evidence="12" type="ORF">LMG29739_06124</name>
</gene>
<dbReference type="AlphaFoldDB" id="A0A6J5F2K2"/>
<evidence type="ECO:0000313" key="13">
    <source>
        <dbReference type="Proteomes" id="UP000494329"/>
    </source>
</evidence>
<dbReference type="InterPro" id="IPR049119">
    <property type="entry name" value="FlgK_D2-like"/>
</dbReference>
<evidence type="ECO:0000259" key="8">
    <source>
        <dbReference type="Pfam" id="PF06429"/>
    </source>
</evidence>
<proteinExistence type="inferred from homology"/>
<dbReference type="Pfam" id="PF00460">
    <property type="entry name" value="Flg_bb_rod"/>
    <property type="match status" value="1"/>
</dbReference>
<keyword evidence="5" id="KW-0964">Secreted</keyword>
<evidence type="ECO:0000256" key="2">
    <source>
        <dbReference type="ARBA" id="ARBA00004613"/>
    </source>
</evidence>
<organism evidence="12 13">
    <name type="scientific">Paraburkholderia solisilvae</name>
    <dbReference type="NCBI Taxonomy" id="624376"/>
    <lineage>
        <taxon>Bacteria</taxon>
        <taxon>Pseudomonadati</taxon>
        <taxon>Pseudomonadota</taxon>
        <taxon>Betaproteobacteria</taxon>
        <taxon>Burkholderiales</taxon>
        <taxon>Burkholderiaceae</taxon>
        <taxon>Paraburkholderia</taxon>
    </lineage>
</organism>
<dbReference type="RefSeq" id="WP_175115246.1">
    <property type="nucleotide sequence ID" value="NZ_CADIKF010000085.1"/>
</dbReference>
<feature type="domain" description="Flagellar hook-associated protein FlgK helical" evidence="11">
    <location>
        <begin position="96"/>
        <end position="332"/>
    </location>
</feature>
<dbReference type="Pfam" id="PF06429">
    <property type="entry name" value="Flg_bbr_C"/>
    <property type="match status" value="1"/>
</dbReference>
<dbReference type="NCBIfam" id="TIGR02492">
    <property type="entry name" value="flgK_ends"/>
    <property type="match status" value="1"/>
</dbReference>
<dbReference type="Pfam" id="PF21158">
    <property type="entry name" value="flgK_1st_1"/>
    <property type="match status" value="1"/>
</dbReference>
<dbReference type="GO" id="GO:0005576">
    <property type="term" value="C:extracellular region"/>
    <property type="evidence" value="ECO:0007669"/>
    <property type="project" value="UniProtKB-SubCell"/>
</dbReference>
<dbReference type="EMBL" id="CADIKF010000085">
    <property type="protein sequence ID" value="CAB3771802.1"/>
    <property type="molecule type" value="Genomic_DNA"/>
</dbReference>
<dbReference type="InterPro" id="IPR001444">
    <property type="entry name" value="Flag_bb_rod_N"/>
</dbReference>
<evidence type="ECO:0000256" key="4">
    <source>
        <dbReference type="ARBA" id="ARBA00016244"/>
    </source>
</evidence>
<dbReference type="GO" id="GO:0009424">
    <property type="term" value="C:bacterial-type flagellum hook"/>
    <property type="evidence" value="ECO:0007669"/>
    <property type="project" value="InterPro"/>
</dbReference>
<evidence type="ECO:0000256" key="1">
    <source>
        <dbReference type="ARBA" id="ARBA00004365"/>
    </source>
</evidence>
<keyword evidence="6" id="KW-0975">Bacterial flagellum</keyword>
<dbReference type="PRINTS" id="PR01005">
    <property type="entry name" value="FLGHOOKAP1"/>
</dbReference>
<evidence type="ECO:0000259" key="10">
    <source>
        <dbReference type="Pfam" id="PF21159"/>
    </source>
</evidence>
<dbReference type="Pfam" id="PF22638">
    <property type="entry name" value="FlgK_D1"/>
    <property type="match status" value="1"/>
</dbReference>
<accession>A0A6J5F2K2</accession>
<comment type="similarity">
    <text evidence="3">Belongs to the flagella basal body rod proteins family.</text>
</comment>
<dbReference type="PANTHER" id="PTHR30033:SF1">
    <property type="entry name" value="FLAGELLAR HOOK-ASSOCIATED PROTEIN 1"/>
    <property type="match status" value="1"/>
</dbReference>
<dbReference type="InterPro" id="IPR002371">
    <property type="entry name" value="FlgK"/>
</dbReference>
<dbReference type="InterPro" id="IPR049474">
    <property type="entry name" value="FlgK_D3"/>
</dbReference>
<dbReference type="GO" id="GO:0044780">
    <property type="term" value="P:bacterial-type flagellum assembly"/>
    <property type="evidence" value="ECO:0007669"/>
    <property type="project" value="InterPro"/>
</dbReference>
<keyword evidence="13" id="KW-1185">Reference proteome</keyword>
<evidence type="ECO:0000259" key="11">
    <source>
        <dbReference type="Pfam" id="PF22638"/>
    </source>
</evidence>
<evidence type="ECO:0000256" key="3">
    <source>
        <dbReference type="ARBA" id="ARBA00009677"/>
    </source>
</evidence>
<feature type="domain" description="Flagellar hook-associated protein 1 D3" evidence="10">
    <location>
        <begin position="445"/>
        <end position="556"/>
    </location>
</feature>
<evidence type="ECO:0000256" key="5">
    <source>
        <dbReference type="ARBA" id="ARBA00022525"/>
    </source>
</evidence>
<dbReference type="InterPro" id="IPR053927">
    <property type="entry name" value="FlgK_helical"/>
</dbReference>
<dbReference type="Pfam" id="PF21159">
    <property type="entry name" value="FlgK_2nd"/>
    <property type="match status" value="1"/>
</dbReference>
<dbReference type="InterPro" id="IPR010930">
    <property type="entry name" value="Flg_bb/hook_C_dom"/>
</dbReference>
<reference evidence="12 13" key="1">
    <citation type="submission" date="2020-04" db="EMBL/GenBank/DDBJ databases">
        <authorList>
            <person name="De Canck E."/>
        </authorList>
    </citation>
    <scope>NUCLEOTIDE SEQUENCE [LARGE SCALE GENOMIC DNA]</scope>
    <source>
        <strain evidence="12 13">LMG 29739</strain>
    </source>
</reference>
<evidence type="ECO:0000256" key="6">
    <source>
        <dbReference type="ARBA" id="ARBA00023143"/>
    </source>
</evidence>
<feature type="domain" description="Flagellar basal body rod protein N-terminal" evidence="7">
    <location>
        <begin position="7"/>
        <end position="34"/>
    </location>
</feature>
<feature type="domain" description="Flagellar basal-body/hook protein C-terminal" evidence="8">
    <location>
        <begin position="618"/>
        <end position="661"/>
    </location>
</feature>
<sequence length="664" mass="67025">MSNLFAIGLSGLNAAQQAISTTSNNISNTTTPGYSREIAMFAEGNETFTGSGYIGGGVTTVTIQRQFSNTLTTELNSVQSQSSSINTYSQLVTGLSNEIGDPTGGVGAAFSTFFADLQTLSGAASSGPDRQTVMSDAQSIATQLNELGQQIDQMQQGVNTTLTGTVPQINNLTKQIAQLNTQIAAAGTSGQPPNQLLDARDAAVAQLSQLVGVNVTQAADGSYSVSLSNGMALVQGNQSFQLGTTPSPSNPSQLAITYQQPDSTKPGSFVTTVLPDSAVTGGTLGGTLQFRDQTLIPAAQQLGALATSFAAQVNAQNELGQDETGNPGAALFKVPAPNVIANLNNTGSATVSATLTNPASPPSDDMKLTFDGTNYTLTDTTTGQVLGQSPASAGNPITIGGVSLTINGTMAAGDSYTIQPTEGALDGFGLVTPGGDGSTIAAASPAVASAASANQGSAKIAIGAASQGFLISSPFTLTYNATAGTLTGFPVGSTVTFGNPPQPITITSANTPVPYDPTNGDTYTITNPGPPVASPNGISFTLTGTPKDQDTFTIGPNTGGVDDGSNANAISQLSASTAFQGTTLTTGYADFVNNVGSAASGATSLALSTGSTLSQIQQQQQSVSGVNLDEEATNLVEYQQLYQAASKVITTAQSLFTTLLQAVN</sequence>
<dbReference type="GO" id="GO:0005198">
    <property type="term" value="F:structural molecule activity"/>
    <property type="evidence" value="ECO:0007669"/>
    <property type="project" value="InterPro"/>
</dbReference>
<comment type="subcellular location">
    <subcellularLocation>
        <location evidence="1">Bacterial flagellum</location>
    </subcellularLocation>
    <subcellularLocation>
        <location evidence="2">Secreted</location>
    </subcellularLocation>
</comment>
<evidence type="ECO:0000313" key="12">
    <source>
        <dbReference type="EMBL" id="CAB3771802.1"/>
    </source>
</evidence>
<evidence type="ECO:0000259" key="7">
    <source>
        <dbReference type="Pfam" id="PF00460"/>
    </source>
</evidence>
<dbReference type="SUPFAM" id="SSF64518">
    <property type="entry name" value="Phase 1 flagellin"/>
    <property type="match status" value="2"/>
</dbReference>
<name>A0A6J5F2K2_9BURK</name>
<dbReference type="PANTHER" id="PTHR30033">
    <property type="entry name" value="FLAGELLAR HOOK-ASSOCIATED PROTEIN 1"/>
    <property type="match status" value="1"/>
</dbReference>
<protein>
    <recommendedName>
        <fullName evidence="4">Flagellar hook-associated protein 1</fullName>
    </recommendedName>
</protein>